<dbReference type="HAMAP" id="MF_00797">
    <property type="entry name" value="UPF0335"/>
    <property type="match status" value="1"/>
</dbReference>
<evidence type="ECO:0000259" key="2">
    <source>
        <dbReference type="Pfam" id="PF10073"/>
    </source>
</evidence>
<dbReference type="AlphaFoldDB" id="A0A4Z0P1I7"/>
<accession>A0A4Z0P1I7</accession>
<name>A0A4Z0P1I7_9BACT</name>
<dbReference type="OrthoDB" id="982032at2"/>
<comment type="caution">
    <text evidence="3">The sequence shown here is derived from an EMBL/GenBank/DDBJ whole genome shotgun (WGS) entry which is preliminary data.</text>
</comment>
<keyword evidence="1" id="KW-0175">Coiled coil</keyword>
<dbReference type="RefSeq" id="WP_135436096.1">
    <property type="nucleotide sequence ID" value="NZ_SRLA01000005.1"/>
</dbReference>
<proteinExistence type="inferred from homology"/>
<dbReference type="Proteomes" id="UP000298337">
    <property type="component" value="Unassembled WGS sequence"/>
</dbReference>
<gene>
    <name evidence="3" type="ORF">EU556_20925</name>
</gene>
<feature type="domain" description="GapR-like DNA-binding" evidence="2">
    <location>
        <begin position="12"/>
        <end position="82"/>
    </location>
</feature>
<dbReference type="GO" id="GO:0003677">
    <property type="term" value="F:DNA binding"/>
    <property type="evidence" value="ECO:0007669"/>
    <property type="project" value="InterPro"/>
</dbReference>
<dbReference type="EMBL" id="SRLA01000005">
    <property type="protein sequence ID" value="TGE04652.1"/>
    <property type="molecule type" value="Genomic_DNA"/>
</dbReference>
<dbReference type="InterPro" id="IPR046367">
    <property type="entry name" value="GapR-like_DNA-bd"/>
</dbReference>
<protein>
    <submittedName>
        <fullName evidence="3">DUF2312 domain-containing protein</fullName>
    </submittedName>
</protein>
<dbReference type="NCBIfam" id="NF010247">
    <property type="entry name" value="PRK13694.1"/>
    <property type="match status" value="1"/>
</dbReference>
<evidence type="ECO:0000313" key="4">
    <source>
        <dbReference type="Proteomes" id="UP000298337"/>
    </source>
</evidence>
<keyword evidence="4" id="KW-1185">Reference proteome</keyword>
<evidence type="ECO:0000313" key="3">
    <source>
        <dbReference type="EMBL" id="TGE04652.1"/>
    </source>
</evidence>
<reference evidence="3 4" key="1">
    <citation type="submission" date="2019-04" db="EMBL/GenBank/DDBJ databases">
        <authorList>
            <person name="Feng G."/>
            <person name="Zhang J."/>
            <person name="Zhu H."/>
        </authorList>
    </citation>
    <scope>NUCLEOTIDE SEQUENCE [LARGE SCALE GENOMIC DNA]</scope>
    <source>
        <strain evidence="3 4">92R-1</strain>
    </source>
</reference>
<organism evidence="3 4">
    <name type="scientific">Hymenobacter fodinae</name>
    <dbReference type="NCBI Taxonomy" id="2510796"/>
    <lineage>
        <taxon>Bacteria</taxon>
        <taxon>Pseudomonadati</taxon>
        <taxon>Bacteroidota</taxon>
        <taxon>Cytophagia</taxon>
        <taxon>Cytophagales</taxon>
        <taxon>Hymenobacteraceae</taxon>
        <taxon>Hymenobacter</taxon>
    </lineage>
</organism>
<feature type="coiled-coil region" evidence="1">
    <location>
        <begin position="15"/>
        <end position="79"/>
    </location>
</feature>
<evidence type="ECO:0000256" key="1">
    <source>
        <dbReference type="SAM" id="Coils"/>
    </source>
</evidence>
<dbReference type="InterPro" id="IPR018753">
    <property type="entry name" value="GapR-like"/>
</dbReference>
<sequence length="84" mass="9673">MSTATNIGGVAGERLRQYIERIERLEEEKSGIAEDIRDVYAECNSAGLDTKAIRQVIKLRKMDRQKRQEQEEILELYKSAIGME</sequence>
<dbReference type="Pfam" id="PF10073">
    <property type="entry name" value="GapR_DNA-bd"/>
    <property type="match status" value="1"/>
</dbReference>